<comment type="caution">
    <text evidence="3">The sequence shown here is derived from an EMBL/GenBank/DDBJ whole genome shotgun (WGS) entry which is preliminary data.</text>
</comment>
<feature type="transmembrane region" description="Helical" evidence="2">
    <location>
        <begin position="325"/>
        <end position="344"/>
    </location>
</feature>
<proteinExistence type="predicted"/>
<keyword evidence="4" id="KW-1185">Reference proteome</keyword>
<dbReference type="Proteomes" id="UP001500713">
    <property type="component" value="Unassembled WGS sequence"/>
</dbReference>
<dbReference type="EMBL" id="BAAAEM010000003">
    <property type="protein sequence ID" value="GAA0485647.1"/>
    <property type="molecule type" value="Genomic_DNA"/>
</dbReference>
<feature type="region of interest" description="Disordered" evidence="1">
    <location>
        <begin position="162"/>
        <end position="185"/>
    </location>
</feature>
<accession>A0ABN1AX41</accession>
<sequence length="455" mass="49025">MSVQSNPFKRTTIIIMFAIGFAAFVALLYGLGAGDRLSSGNNGRAHGASNSLVGYKALADLLEKTGRDVQLSRSAAGIDEPGLLIVTPNAYAEADKLAEVIQERAYVGPTMIILPKWNVATTNLVGMESRKGWAQRLGTVASDSGVKMLSEIVDVELQTIGPEEDSQAESSENNSAVAVGRPSVDSEFNPSEIASSAVGDPIPLPEIHITMTGDYVRNIVEDPENGESLIAYVDDGGVYENLESLDPSQITADDEIDTAFYPVVIVADADLMNNTGMGNERVARHAYDLITALEAQTDGPIIFDLTFNGLGSSDNLLTLAFKPPFLSATICLIIAALAAAWMAFNRFGPPVREQRSIDFGTTALVNNSAGFIHRMQRERLVADPYGEMIRSEAINALGLSPALDREELDHKLDMLGEVNGNRFSALLYNLNQAQNSRETADHAAALYNWKKELIG</sequence>
<dbReference type="RefSeq" id="WP_229955565.1">
    <property type="nucleotide sequence ID" value="NZ_BAAAEM010000003.1"/>
</dbReference>
<keyword evidence="2" id="KW-0472">Membrane</keyword>
<keyword evidence="2" id="KW-1133">Transmembrane helix</keyword>
<protein>
    <recommendedName>
        <fullName evidence="5">DUF4350 domain-containing protein</fullName>
    </recommendedName>
</protein>
<evidence type="ECO:0008006" key="5">
    <source>
        <dbReference type="Google" id="ProtNLM"/>
    </source>
</evidence>
<gene>
    <name evidence="3" type="ORF">GCM10009096_30490</name>
</gene>
<evidence type="ECO:0000256" key="1">
    <source>
        <dbReference type="SAM" id="MobiDB-lite"/>
    </source>
</evidence>
<keyword evidence="2" id="KW-0812">Transmembrane</keyword>
<evidence type="ECO:0000313" key="3">
    <source>
        <dbReference type="EMBL" id="GAA0485647.1"/>
    </source>
</evidence>
<evidence type="ECO:0000256" key="2">
    <source>
        <dbReference type="SAM" id="Phobius"/>
    </source>
</evidence>
<evidence type="ECO:0000313" key="4">
    <source>
        <dbReference type="Proteomes" id="UP001500713"/>
    </source>
</evidence>
<name>A0ABN1AX41_9SPHN</name>
<reference evidence="3 4" key="1">
    <citation type="journal article" date="2019" name="Int. J. Syst. Evol. Microbiol.">
        <title>The Global Catalogue of Microorganisms (GCM) 10K type strain sequencing project: providing services to taxonomists for standard genome sequencing and annotation.</title>
        <authorList>
            <consortium name="The Broad Institute Genomics Platform"/>
            <consortium name="The Broad Institute Genome Sequencing Center for Infectious Disease"/>
            <person name="Wu L."/>
            <person name="Ma J."/>
        </authorList>
    </citation>
    <scope>NUCLEOTIDE SEQUENCE [LARGE SCALE GENOMIC DNA]</scope>
    <source>
        <strain evidence="3 4">JCM 14162</strain>
    </source>
</reference>
<feature type="transmembrane region" description="Helical" evidence="2">
    <location>
        <begin position="12"/>
        <end position="32"/>
    </location>
</feature>
<organism evidence="3 4">
    <name type="scientific">Parasphingorhabdus litoris</name>
    <dbReference type="NCBI Taxonomy" id="394733"/>
    <lineage>
        <taxon>Bacteria</taxon>
        <taxon>Pseudomonadati</taxon>
        <taxon>Pseudomonadota</taxon>
        <taxon>Alphaproteobacteria</taxon>
        <taxon>Sphingomonadales</taxon>
        <taxon>Sphingomonadaceae</taxon>
        <taxon>Parasphingorhabdus</taxon>
    </lineage>
</organism>